<keyword evidence="4" id="KW-1185">Reference proteome</keyword>
<dbReference type="Ensembl" id="ENSSANT00000103668.1">
    <property type="protein sequence ID" value="ENSSANP00000097615.1"/>
    <property type="gene ID" value="ENSSANG00000048098.1"/>
</dbReference>
<accession>A0A671SMV0</accession>
<reference evidence="3" key="2">
    <citation type="submission" date="2025-09" db="UniProtKB">
        <authorList>
            <consortium name="Ensembl"/>
        </authorList>
    </citation>
    <scope>IDENTIFICATION</scope>
</reference>
<evidence type="ECO:0000256" key="2">
    <source>
        <dbReference type="ARBA" id="ARBA00023002"/>
    </source>
</evidence>
<sequence length="111" mass="12177">MKWDTSVQTLALNLQVSILCNLHEISSLSQKLAAECVSSGFSGTLIPYKCDLSVEDDMLSMFSWIKVQHQGVDVCINNAGLALPEPLLSGKTSGWKTIMDVCKSNKQLFLI</sequence>
<evidence type="ECO:0000313" key="4">
    <source>
        <dbReference type="Proteomes" id="UP000472260"/>
    </source>
</evidence>
<dbReference type="GO" id="GO:0016491">
    <property type="term" value="F:oxidoreductase activity"/>
    <property type="evidence" value="ECO:0007669"/>
    <property type="project" value="UniProtKB-KW"/>
</dbReference>
<proteinExistence type="inferred from homology"/>
<dbReference type="InterPro" id="IPR036291">
    <property type="entry name" value="NAD(P)-bd_dom_sf"/>
</dbReference>
<name>A0A671SMV0_9TELE</name>
<reference evidence="3" key="1">
    <citation type="submission" date="2025-08" db="UniProtKB">
        <authorList>
            <consortium name="Ensembl"/>
        </authorList>
    </citation>
    <scope>IDENTIFICATION</scope>
</reference>
<dbReference type="InterPro" id="IPR002347">
    <property type="entry name" value="SDR_fam"/>
</dbReference>
<dbReference type="Proteomes" id="UP000472260">
    <property type="component" value="Unassembled WGS sequence"/>
</dbReference>
<dbReference type="SUPFAM" id="SSF51735">
    <property type="entry name" value="NAD(P)-binding Rossmann-fold domains"/>
    <property type="match status" value="1"/>
</dbReference>
<dbReference type="PANTHER" id="PTHR43115:SF4">
    <property type="entry name" value="DEHYDROGENASE_REDUCTASE SDR FAMILY MEMBER 11"/>
    <property type="match status" value="1"/>
</dbReference>
<keyword evidence="2" id="KW-0560">Oxidoreductase</keyword>
<evidence type="ECO:0000256" key="1">
    <source>
        <dbReference type="ARBA" id="ARBA00006484"/>
    </source>
</evidence>
<dbReference type="Gene3D" id="3.40.50.720">
    <property type="entry name" value="NAD(P)-binding Rossmann-like Domain"/>
    <property type="match status" value="1"/>
</dbReference>
<evidence type="ECO:0000313" key="3">
    <source>
        <dbReference type="Ensembl" id="ENSSANP00000097615.1"/>
    </source>
</evidence>
<comment type="similarity">
    <text evidence="1">Belongs to the short-chain dehydrogenases/reductases (SDR) family.</text>
</comment>
<protein>
    <submittedName>
        <fullName evidence="3">Uncharacterized protein</fullName>
    </submittedName>
</protein>
<dbReference type="AlphaFoldDB" id="A0A671SMV0"/>
<organism evidence="3 4">
    <name type="scientific">Sinocyclocheilus anshuiensis</name>
    <dbReference type="NCBI Taxonomy" id="1608454"/>
    <lineage>
        <taxon>Eukaryota</taxon>
        <taxon>Metazoa</taxon>
        <taxon>Chordata</taxon>
        <taxon>Craniata</taxon>
        <taxon>Vertebrata</taxon>
        <taxon>Euteleostomi</taxon>
        <taxon>Actinopterygii</taxon>
        <taxon>Neopterygii</taxon>
        <taxon>Teleostei</taxon>
        <taxon>Ostariophysi</taxon>
        <taxon>Cypriniformes</taxon>
        <taxon>Cyprinidae</taxon>
        <taxon>Cyprininae</taxon>
        <taxon>Sinocyclocheilus</taxon>
    </lineage>
</organism>
<dbReference type="PANTHER" id="PTHR43115">
    <property type="entry name" value="DEHYDROGENASE/REDUCTASE SDR FAMILY MEMBER 11"/>
    <property type="match status" value="1"/>
</dbReference>
<dbReference type="Pfam" id="PF00106">
    <property type="entry name" value="adh_short"/>
    <property type="match status" value="1"/>
</dbReference>